<evidence type="ECO:0000313" key="3">
    <source>
        <dbReference type="EMBL" id="QAY66337.1"/>
    </source>
</evidence>
<dbReference type="EMBL" id="CP035492">
    <property type="protein sequence ID" value="QAY66337.1"/>
    <property type="molecule type" value="Genomic_DNA"/>
</dbReference>
<reference evidence="3 4" key="1">
    <citation type="submission" date="2019-01" db="EMBL/GenBank/DDBJ databases">
        <title>Genome sequencing of strain FW100M-2.</title>
        <authorList>
            <person name="Heo J."/>
            <person name="Kim S.-J."/>
            <person name="Kim J.-S."/>
            <person name="Hong S.-B."/>
            <person name="Kwon S.-W."/>
        </authorList>
    </citation>
    <scope>NUCLEOTIDE SEQUENCE [LARGE SCALE GENOMIC DNA]</scope>
    <source>
        <strain evidence="3 4">FW100M-2</strain>
    </source>
</reference>
<evidence type="ECO:0000313" key="4">
    <source>
        <dbReference type="Proteomes" id="UP000293568"/>
    </source>
</evidence>
<proteinExistence type="predicted"/>
<dbReference type="KEGG" id="pprt:ET464_07895"/>
<keyword evidence="2" id="KW-0812">Transmembrane</keyword>
<feature type="region of interest" description="Disordered" evidence="1">
    <location>
        <begin position="44"/>
        <end position="66"/>
    </location>
</feature>
<keyword evidence="2" id="KW-1133">Transmembrane helix</keyword>
<evidence type="ECO:0000256" key="1">
    <source>
        <dbReference type="SAM" id="MobiDB-lite"/>
    </source>
</evidence>
<accession>A0A4P6F028</accession>
<dbReference type="InterPro" id="IPR020534">
    <property type="entry name" value="Uncharacterised_YqxA"/>
</dbReference>
<keyword evidence="4" id="KW-1185">Reference proteome</keyword>
<dbReference type="RefSeq" id="WP_129439816.1">
    <property type="nucleotide sequence ID" value="NZ_CP035492.1"/>
</dbReference>
<keyword evidence="2" id="KW-0472">Membrane</keyword>
<protein>
    <recommendedName>
        <fullName evidence="5">DUF3679 domain-containing protein</fullName>
    </recommendedName>
</protein>
<evidence type="ECO:0000256" key="2">
    <source>
        <dbReference type="SAM" id="Phobius"/>
    </source>
</evidence>
<dbReference type="AlphaFoldDB" id="A0A4P6F028"/>
<gene>
    <name evidence="3" type="ORF">ET464_07895</name>
</gene>
<dbReference type="Proteomes" id="UP000293568">
    <property type="component" value="Chromosome"/>
</dbReference>
<dbReference type="Pfam" id="PF12438">
    <property type="entry name" value="DUF3679"/>
    <property type="match status" value="1"/>
</dbReference>
<organism evidence="3 4">
    <name type="scientific">Paenibacillus protaetiae</name>
    <dbReference type="NCBI Taxonomy" id="2509456"/>
    <lineage>
        <taxon>Bacteria</taxon>
        <taxon>Bacillati</taxon>
        <taxon>Bacillota</taxon>
        <taxon>Bacilli</taxon>
        <taxon>Bacillales</taxon>
        <taxon>Paenibacillaceae</taxon>
        <taxon>Paenibacillus</taxon>
    </lineage>
</organism>
<sequence length="134" mass="14357">MRWNALKWVLLGGAIVIMVIYGMEVSTSGIERIYGPIEGGQPSSIAAEPSVSSGKPAAETTGDRLTEQRIAKLEKELQEVRRLAEEQAKENGRPIDQSDNAAVNKLADGTAGLLQTVTTSGIKWVVSLFDSVTS</sequence>
<dbReference type="OrthoDB" id="2660342at2"/>
<evidence type="ECO:0008006" key="5">
    <source>
        <dbReference type="Google" id="ProtNLM"/>
    </source>
</evidence>
<feature type="transmembrane region" description="Helical" evidence="2">
    <location>
        <begin position="6"/>
        <end position="23"/>
    </location>
</feature>
<name>A0A4P6F028_9BACL</name>